<dbReference type="InterPro" id="IPR015943">
    <property type="entry name" value="WD40/YVTN_repeat-like_dom_sf"/>
</dbReference>
<dbReference type="GO" id="GO:0030621">
    <property type="term" value="F:U4 snRNA binding"/>
    <property type="evidence" value="ECO:0007669"/>
    <property type="project" value="TreeGrafter"/>
</dbReference>
<name>A0A1Y1VAY2_9FUNG</name>
<feature type="repeat" description="WD" evidence="3">
    <location>
        <begin position="497"/>
        <end position="523"/>
    </location>
</feature>
<gene>
    <name evidence="6" type="ORF">BCR36DRAFT_583109</name>
</gene>
<evidence type="ECO:0000313" key="6">
    <source>
        <dbReference type="EMBL" id="ORX51041.1"/>
    </source>
</evidence>
<dbReference type="InterPro" id="IPR036322">
    <property type="entry name" value="WD40_repeat_dom_sf"/>
</dbReference>
<dbReference type="EMBL" id="MCFH01000019">
    <property type="protein sequence ID" value="ORX51041.1"/>
    <property type="molecule type" value="Genomic_DNA"/>
</dbReference>
<dbReference type="InterPro" id="IPR020472">
    <property type="entry name" value="WD40_PAC1"/>
</dbReference>
<feature type="repeat" description="WD" evidence="3">
    <location>
        <begin position="251"/>
        <end position="300"/>
    </location>
</feature>
<dbReference type="Gene3D" id="4.10.280.110">
    <property type="entry name" value="Pre-mRNA processing factor 4 domain"/>
    <property type="match status" value="1"/>
</dbReference>
<sequence>MDIDPPTKNTKRIYYGSLEDVERARIEAGINVGVEEKGKTLDELEEDDNYEYDESAKIAKAEQQAILDEFERKKKARNIAVPTDDKKVRLRLRELGEPITLFGEGPAERRDRLREHLSRLAGEEIEMEKEEEEEKEKEKEEKEQEEEFYTIGTKSLLDARRYIALYSLKRSQERLAEQRAQLSIPIPQRKKLRHDLYSDLKKYTILSSQIGEDRPLPYISISPNSQYICTASWNGLVKLFKIPSLENCFTFKGHKEKLSGLAWHPQATLSMSRNSVNLASCSVDGAIHLWSLNSEIPLAKLEGHTARVSRVAFHPSGRFLGSASYDGSWRLFDIDTTEELLLQEGHSREVYSIGFQGDGSLVATGGLDSIGRVWDLRSGRSIMILLGHVNDILSIDWSPNGYQVATGSKDNSIKIWDIRQGKTLTTIPAHTNLVSQVRYWHANLEDSEPEKVNDIYDTAEANDVEMTDASVEAQRKKLEIAEVYLEDDERNCKKYLNGSYLVSSSYDRTIKIWSEGDYKLLRTLPGHERTIMCVDVSQDGRYIASSSYDRTFKLWASEDLQY</sequence>
<reference evidence="6 7" key="1">
    <citation type="submission" date="2016-08" db="EMBL/GenBank/DDBJ databases">
        <title>Genomes of anaerobic fungi encode conserved fungal cellulosomes for biomass hydrolysis.</title>
        <authorList>
            <consortium name="DOE Joint Genome Institute"/>
            <person name="Haitjema C.H."/>
            <person name="Gilmore S.P."/>
            <person name="Henske J.K."/>
            <person name="Solomon K.V."/>
            <person name="De Groot R."/>
            <person name="Kuo A."/>
            <person name="Mondo S.J."/>
            <person name="Salamov A.A."/>
            <person name="Labutti K."/>
            <person name="Zhao Z."/>
            <person name="Chiniquy J."/>
            <person name="Barry K."/>
            <person name="Brewer H.M."/>
            <person name="Purvine S.O."/>
            <person name="Wright A.T."/>
            <person name="Boxma B."/>
            <person name="Van Alen T."/>
            <person name="Hackstein J.H."/>
            <person name="Baker S.E."/>
            <person name="Grigoriev I.V."/>
            <person name="O'Malley M.A."/>
        </authorList>
    </citation>
    <scope>NUCLEOTIDE SEQUENCE [LARGE SCALE GENOMIC DNA]</scope>
    <source>
        <strain evidence="7">finn</strain>
    </source>
</reference>
<dbReference type="AlphaFoldDB" id="A0A1Y1VAY2"/>
<dbReference type="Gene3D" id="2.130.10.10">
    <property type="entry name" value="YVTN repeat-like/Quinoprotein amine dehydrogenase"/>
    <property type="match status" value="3"/>
</dbReference>
<dbReference type="GO" id="GO:0046540">
    <property type="term" value="C:U4/U6 x U5 tri-snRNP complex"/>
    <property type="evidence" value="ECO:0007669"/>
    <property type="project" value="EnsemblFungi"/>
</dbReference>
<protein>
    <submittedName>
        <fullName evidence="6">WD40 repeat-like protein</fullName>
    </submittedName>
</protein>
<keyword evidence="7" id="KW-1185">Reference proteome</keyword>
<comment type="caution">
    <text evidence="6">The sequence shown here is derived from an EMBL/GenBank/DDBJ whole genome shotgun (WGS) entry which is preliminary data.</text>
</comment>
<evidence type="ECO:0000259" key="5">
    <source>
        <dbReference type="SMART" id="SM00500"/>
    </source>
</evidence>
<evidence type="ECO:0000256" key="1">
    <source>
        <dbReference type="ARBA" id="ARBA00022574"/>
    </source>
</evidence>
<dbReference type="PRINTS" id="PR00320">
    <property type="entry name" value="GPROTEINBRPT"/>
</dbReference>
<feature type="region of interest" description="Disordered" evidence="4">
    <location>
        <begin position="119"/>
        <end position="145"/>
    </location>
</feature>
<feature type="repeat" description="WD" evidence="3">
    <location>
        <begin position="343"/>
        <end position="384"/>
    </location>
</feature>
<dbReference type="SUPFAM" id="SSF158230">
    <property type="entry name" value="PRP4-like"/>
    <property type="match status" value="1"/>
</dbReference>
<feature type="repeat" description="WD" evidence="3">
    <location>
        <begin position="301"/>
        <end position="342"/>
    </location>
</feature>
<proteinExistence type="predicted"/>
<dbReference type="InterPro" id="IPR001680">
    <property type="entry name" value="WD40_rpt"/>
</dbReference>
<dbReference type="PANTHER" id="PTHR19846">
    <property type="entry name" value="WD40 REPEAT PROTEIN"/>
    <property type="match status" value="1"/>
</dbReference>
<dbReference type="PROSITE" id="PS00678">
    <property type="entry name" value="WD_REPEATS_1"/>
    <property type="match status" value="1"/>
</dbReference>
<reference evidence="6 7" key="2">
    <citation type="submission" date="2016-08" db="EMBL/GenBank/DDBJ databases">
        <title>Pervasive Adenine N6-methylation of Active Genes in Fungi.</title>
        <authorList>
            <consortium name="DOE Joint Genome Institute"/>
            <person name="Mondo S.J."/>
            <person name="Dannebaum R.O."/>
            <person name="Kuo R.C."/>
            <person name="Labutti K."/>
            <person name="Haridas S."/>
            <person name="Kuo A."/>
            <person name="Salamov A."/>
            <person name="Ahrendt S.R."/>
            <person name="Lipzen A."/>
            <person name="Sullivan W."/>
            <person name="Andreopoulos W.B."/>
            <person name="Clum A."/>
            <person name="Lindquist E."/>
            <person name="Daum C."/>
            <person name="Ramamoorthy G.K."/>
            <person name="Gryganskyi A."/>
            <person name="Culley D."/>
            <person name="Magnuson J.K."/>
            <person name="James T.Y."/>
            <person name="O'Malley M.A."/>
            <person name="Stajich J.E."/>
            <person name="Spatafora J.W."/>
            <person name="Visel A."/>
            <person name="Grigoriev I.V."/>
        </authorList>
    </citation>
    <scope>NUCLEOTIDE SEQUENCE [LARGE SCALE GENOMIC DNA]</scope>
    <source>
        <strain evidence="7">finn</strain>
    </source>
</reference>
<dbReference type="FunFam" id="2.130.10.10:FF:001211">
    <property type="entry name" value="CBN-PRP-4 protein"/>
    <property type="match status" value="1"/>
</dbReference>
<feature type="compositionally biased region" description="Acidic residues" evidence="4">
    <location>
        <begin position="123"/>
        <end position="135"/>
    </location>
</feature>
<evidence type="ECO:0000313" key="7">
    <source>
        <dbReference type="Proteomes" id="UP000193719"/>
    </source>
</evidence>
<feature type="domain" description="Pre-mRNA processing factor 4 (PRP4)-like" evidence="5">
    <location>
        <begin position="83"/>
        <end position="135"/>
    </location>
</feature>
<dbReference type="SUPFAM" id="SSF50978">
    <property type="entry name" value="WD40 repeat-like"/>
    <property type="match status" value="1"/>
</dbReference>
<evidence type="ECO:0000256" key="2">
    <source>
        <dbReference type="ARBA" id="ARBA00022737"/>
    </source>
</evidence>
<keyword evidence="2" id="KW-0677">Repeat</keyword>
<dbReference type="STRING" id="1754191.A0A1Y1VAY2"/>
<dbReference type="PANTHER" id="PTHR19846:SF0">
    <property type="entry name" value="PRE-MRNA PROCESSING FACTOR 4"/>
    <property type="match status" value="1"/>
</dbReference>
<evidence type="ECO:0000256" key="3">
    <source>
        <dbReference type="PROSITE-ProRule" id="PRU00221"/>
    </source>
</evidence>
<dbReference type="Pfam" id="PF00400">
    <property type="entry name" value="WD40"/>
    <property type="match status" value="7"/>
</dbReference>
<dbReference type="OrthoDB" id="540662at2759"/>
<feature type="repeat" description="WD" evidence="3">
    <location>
        <begin position="385"/>
        <end position="426"/>
    </location>
</feature>
<dbReference type="FunFam" id="2.130.10.10:FF:000443">
    <property type="entry name" value="U4/U6 small nuclear ribonucleoprotein Prp4"/>
    <property type="match status" value="1"/>
</dbReference>
<feature type="repeat" description="WD" evidence="3">
    <location>
        <begin position="524"/>
        <end position="562"/>
    </location>
</feature>
<dbReference type="GO" id="GO:0000398">
    <property type="term" value="P:mRNA splicing, via spliceosome"/>
    <property type="evidence" value="ECO:0007669"/>
    <property type="project" value="TreeGrafter"/>
</dbReference>
<dbReference type="SMART" id="SM00320">
    <property type="entry name" value="WD40"/>
    <property type="match status" value="7"/>
</dbReference>
<dbReference type="SMART" id="SM00500">
    <property type="entry name" value="SFM"/>
    <property type="match status" value="1"/>
</dbReference>
<dbReference type="InterPro" id="IPR019775">
    <property type="entry name" value="WD40_repeat_CS"/>
</dbReference>
<dbReference type="Proteomes" id="UP000193719">
    <property type="component" value="Unassembled WGS sequence"/>
</dbReference>
<dbReference type="GO" id="GO:0017070">
    <property type="term" value="F:U6 snRNA binding"/>
    <property type="evidence" value="ECO:0007669"/>
    <property type="project" value="TreeGrafter"/>
</dbReference>
<dbReference type="Pfam" id="PF08799">
    <property type="entry name" value="PRP4"/>
    <property type="match status" value="1"/>
</dbReference>
<evidence type="ECO:0000256" key="4">
    <source>
        <dbReference type="SAM" id="MobiDB-lite"/>
    </source>
</evidence>
<dbReference type="InterPro" id="IPR014906">
    <property type="entry name" value="PRP4-like"/>
</dbReference>
<organism evidence="6 7">
    <name type="scientific">Piromyces finnis</name>
    <dbReference type="NCBI Taxonomy" id="1754191"/>
    <lineage>
        <taxon>Eukaryota</taxon>
        <taxon>Fungi</taxon>
        <taxon>Fungi incertae sedis</taxon>
        <taxon>Chytridiomycota</taxon>
        <taxon>Chytridiomycota incertae sedis</taxon>
        <taxon>Neocallimastigomycetes</taxon>
        <taxon>Neocallimastigales</taxon>
        <taxon>Neocallimastigaceae</taxon>
        <taxon>Piromyces</taxon>
    </lineage>
</organism>
<dbReference type="InterPro" id="IPR036285">
    <property type="entry name" value="PRP4-like_sf"/>
</dbReference>
<dbReference type="PROSITE" id="PS50082">
    <property type="entry name" value="WD_REPEATS_2"/>
    <property type="match status" value="6"/>
</dbReference>
<keyword evidence="1 3" id="KW-0853">WD repeat</keyword>
<accession>A0A1Y1VAY2</accession>
<dbReference type="PROSITE" id="PS50294">
    <property type="entry name" value="WD_REPEATS_REGION"/>
    <property type="match status" value="4"/>
</dbReference>
<dbReference type="CDD" id="cd00200">
    <property type="entry name" value="WD40"/>
    <property type="match status" value="1"/>
</dbReference>